<dbReference type="PROSITE" id="PS51257">
    <property type="entry name" value="PROKAR_LIPOPROTEIN"/>
    <property type="match status" value="1"/>
</dbReference>
<evidence type="ECO:0000313" key="7">
    <source>
        <dbReference type="Proteomes" id="UP001595793"/>
    </source>
</evidence>
<dbReference type="PANTHER" id="PTHR30097">
    <property type="entry name" value="CATION EFFLUX SYSTEM PROTEIN CUSB"/>
    <property type="match status" value="1"/>
</dbReference>
<dbReference type="PANTHER" id="PTHR30097:SF4">
    <property type="entry name" value="SLR6042 PROTEIN"/>
    <property type="match status" value="1"/>
</dbReference>
<keyword evidence="2" id="KW-0813">Transport</keyword>
<dbReference type="Proteomes" id="UP001595793">
    <property type="component" value="Unassembled WGS sequence"/>
</dbReference>
<protein>
    <submittedName>
        <fullName evidence="6">Efflux RND transporter periplasmic adaptor subunit</fullName>
    </submittedName>
</protein>
<dbReference type="InterPro" id="IPR006143">
    <property type="entry name" value="RND_pump_MFP"/>
</dbReference>
<dbReference type="Pfam" id="PF25973">
    <property type="entry name" value="BSH_CzcB"/>
    <property type="match status" value="1"/>
</dbReference>
<proteinExistence type="inferred from homology"/>
<gene>
    <name evidence="6" type="ORF">ACFOS1_06310</name>
</gene>
<dbReference type="InterPro" id="IPR051909">
    <property type="entry name" value="MFP_Cation_Efflux"/>
</dbReference>
<comment type="similarity">
    <text evidence="1">Belongs to the membrane fusion protein (MFP) (TC 8.A.1) family.</text>
</comment>
<comment type="caution">
    <text evidence="6">The sequence shown here is derived from an EMBL/GenBank/DDBJ whole genome shotgun (WGS) entry which is preliminary data.</text>
</comment>
<feature type="signal peptide" evidence="3">
    <location>
        <begin position="1"/>
        <end position="23"/>
    </location>
</feature>
<keyword evidence="7" id="KW-1185">Reference proteome</keyword>
<dbReference type="Pfam" id="PF25954">
    <property type="entry name" value="Beta-barrel_RND_2"/>
    <property type="match status" value="1"/>
</dbReference>
<feature type="chain" id="PRO_5045456021" evidence="3">
    <location>
        <begin position="24"/>
        <end position="396"/>
    </location>
</feature>
<dbReference type="EMBL" id="JBHSAS010000006">
    <property type="protein sequence ID" value="MFC4027011.1"/>
    <property type="molecule type" value="Genomic_DNA"/>
</dbReference>
<dbReference type="Gene3D" id="2.40.50.100">
    <property type="match status" value="1"/>
</dbReference>
<keyword evidence="3" id="KW-0732">Signal</keyword>
<dbReference type="Gene3D" id="2.40.30.170">
    <property type="match status" value="1"/>
</dbReference>
<sequence>MKIYSIISLLLLGFLIACGNAETKEVAEKSSTAEINAEENSHEELNGVEISASQFDALAIKIGEIKLRNMAGMVKANGQLEVPPQNEASVTTVYGANIKSIEVIEGHPVSKGQVLAYISHPEIVDIQTRFLNAFNQFQLKEKEYARQKKLYDAGVSSGEKFQITETEFQNAKQATSGLKTQLKLLNINPNQIIQGKIYQEVSIISPINGAVEKVNVKTGQYVNAQTELFEILNTNDVHADLMVFEKDIQNVENGQKVMLSLKSRPDLEMEAVIISVGQAFEENPKAVHIHAEIENKPKNLIPGMYLTGRIITENNETEALPTAAIFTENGRDYIFKAEKNNDNWMFSPVEVKTDVEDGDWISVTFMNPEEKDAKFALNNAYYLQAEMNKGEGGHSH</sequence>
<dbReference type="NCBIfam" id="TIGR01730">
    <property type="entry name" value="RND_mfp"/>
    <property type="match status" value="1"/>
</dbReference>
<dbReference type="InterPro" id="IPR058792">
    <property type="entry name" value="Beta-barrel_RND_2"/>
</dbReference>
<accession>A0ABV8H750</accession>
<evidence type="ECO:0000256" key="3">
    <source>
        <dbReference type="SAM" id="SignalP"/>
    </source>
</evidence>
<evidence type="ECO:0000259" key="5">
    <source>
        <dbReference type="Pfam" id="PF25973"/>
    </source>
</evidence>
<organism evidence="6 7">
    <name type="scientific">Zunongwangia endophytica</name>
    <dbReference type="NCBI Taxonomy" id="1808945"/>
    <lineage>
        <taxon>Bacteria</taxon>
        <taxon>Pseudomonadati</taxon>
        <taxon>Bacteroidota</taxon>
        <taxon>Flavobacteriia</taxon>
        <taxon>Flavobacteriales</taxon>
        <taxon>Flavobacteriaceae</taxon>
        <taxon>Zunongwangia</taxon>
    </lineage>
</organism>
<evidence type="ECO:0000313" key="6">
    <source>
        <dbReference type="EMBL" id="MFC4027011.1"/>
    </source>
</evidence>
<reference evidence="7" key="1">
    <citation type="journal article" date="2019" name="Int. J. Syst. Evol. Microbiol.">
        <title>The Global Catalogue of Microorganisms (GCM) 10K type strain sequencing project: providing services to taxonomists for standard genome sequencing and annotation.</title>
        <authorList>
            <consortium name="The Broad Institute Genomics Platform"/>
            <consortium name="The Broad Institute Genome Sequencing Center for Infectious Disease"/>
            <person name="Wu L."/>
            <person name="Ma J."/>
        </authorList>
    </citation>
    <scope>NUCLEOTIDE SEQUENCE [LARGE SCALE GENOMIC DNA]</scope>
    <source>
        <strain evidence="7">CECT 9128</strain>
    </source>
</reference>
<feature type="domain" description="CzcB-like barrel-sandwich hybrid" evidence="5">
    <location>
        <begin position="89"/>
        <end position="231"/>
    </location>
</feature>
<dbReference type="SUPFAM" id="SSF111369">
    <property type="entry name" value="HlyD-like secretion proteins"/>
    <property type="match status" value="1"/>
</dbReference>
<dbReference type="InterPro" id="IPR058647">
    <property type="entry name" value="BSH_CzcB-like"/>
</dbReference>
<feature type="domain" description="CusB-like beta-barrel" evidence="4">
    <location>
        <begin position="241"/>
        <end position="311"/>
    </location>
</feature>
<evidence type="ECO:0000256" key="2">
    <source>
        <dbReference type="ARBA" id="ARBA00022448"/>
    </source>
</evidence>
<evidence type="ECO:0000259" key="4">
    <source>
        <dbReference type="Pfam" id="PF25954"/>
    </source>
</evidence>
<evidence type="ECO:0000256" key="1">
    <source>
        <dbReference type="ARBA" id="ARBA00009477"/>
    </source>
</evidence>
<dbReference type="RefSeq" id="WP_290235194.1">
    <property type="nucleotide sequence ID" value="NZ_JAUFPZ010000002.1"/>
</dbReference>
<name>A0ABV8H750_9FLAO</name>